<dbReference type="EMBL" id="JAUNZN010000001">
    <property type="protein sequence ID" value="KAK4829642.1"/>
    <property type="molecule type" value="Genomic_DNA"/>
</dbReference>
<comment type="caution">
    <text evidence="1">The sequence shown here is derived from an EMBL/GenBank/DDBJ whole genome shotgun (WGS) entry which is preliminary data.</text>
</comment>
<organism evidence="1 2">
    <name type="scientific">Mycteria americana</name>
    <name type="common">Wood stork</name>
    <dbReference type="NCBI Taxonomy" id="33587"/>
    <lineage>
        <taxon>Eukaryota</taxon>
        <taxon>Metazoa</taxon>
        <taxon>Chordata</taxon>
        <taxon>Craniata</taxon>
        <taxon>Vertebrata</taxon>
        <taxon>Euteleostomi</taxon>
        <taxon>Archelosauria</taxon>
        <taxon>Archosauria</taxon>
        <taxon>Dinosauria</taxon>
        <taxon>Saurischia</taxon>
        <taxon>Theropoda</taxon>
        <taxon>Coelurosauria</taxon>
        <taxon>Aves</taxon>
        <taxon>Neognathae</taxon>
        <taxon>Neoaves</taxon>
        <taxon>Aequornithes</taxon>
        <taxon>Ciconiiformes</taxon>
        <taxon>Ciconiidae</taxon>
        <taxon>Mycteria</taxon>
    </lineage>
</organism>
<sequence>MVQWWDTMRKTLLKSRYWKAAIRSPQSLRQAEQPQLSQPFSIGEVFQPSDHLHGPPLDSLQQLHVLLVLRAPELDAALQGGLTRAEQRGRIPSLALLATLLWMQPRIRLAFWAASAHCQVMLSFSSTNTPKSFSSGLPSIPSLPSLYLCLGLP</sequence>
<name>A0AAN7PBZ1_MYCAM</name>
<protein>
    <submittedName>
        <fullName evidence="1">Uncharacterized protein</fullName>
    </submittedName>
</protein>
<evidence type="ECO:0000313" key="2">
    <source>
        <dbReference type="Proteomes" id="UP001333110"/>
    </source>
</evidence>
<reference evidence="1 2" key="1">
    <citation type="journal article" date="2023" name="J. Hered.">
        <title>Chromosome-level genome of the wood stork (Mycteria americana) provides insight into avian chromosome evolution.</title>
        <authorList>
            <person name="Flamio R. Jr."/>
            <person name="Ramstad K.M."/>
        </authorList>
    </citation>
    <scope>NUCLEOTIDE SEQUENCE [LARGE SCALE GENOMIC DNA]</scope>
    <source>
        <strain evidence="1">JAX WOST 10</strain>
    </source>
</reference>
<gene>
    <name evidence="1" type="ORF">QYF61_005935</name>
</gene>
<dbReference type="AlphaFoldDB" id="A0AAN7PBZ1"/>
<proteinExistence type="predicted"/>
<accession>A0AAN7PBZ1</accession>
<evidence type="ECO:0000313" key="1">
    <source>
        <dbReference type="EMBL" id="KAK4829642.1"/>
    </source>
</evidence>
<dbReference type="Proteomes" id="UP001333110">
    <property type="component" value="Unassembled WGS sequence"/>
</dbReference>
<keyword evidence="2" id="KW-1185">Reference proteome</keyword>